<dbReference type="EMBL" id="AP022608">
    <property type="protein sequence ID" value="BBZ17711.1"/>
    <property type="molecule type" value="Genomic_DNA"/>
</dbReference>
<dbReference type="GO" id="GO:0016491">
    <property type="term" value="F:oxidoreductase activity"/>
    <property type="evidence" value="ECO:0007669"/>
    <property type="project" value="UniProtKB-KW"/>
</dbReference>
<dbReference type="SUPFAM" id="SSF53720">
    <property type="entry name" value="ALDH-like"/>
    <property type="match status" value="1"/>
</dbReference>
<feature type="domain" description="Aldehyde dehydrogenase" evidence="3">
    <location>
        <begin position="19"/>
        <end position="75"/>
    </location>
</feature>
<comment type="similarity">
    <text evidence="1">Belongs to the aldehyde dehydrogenase family.</text>
</comment>
<name>A0A7I7WME6_MYCGU</name>
<reference evidence="4 5" key="1">
    <citation type="journal article" date="2019" name="Emerg. Microbes Infect.">
        <title>Comprehensive subspecies identification of 175 nontuberculous mycobacteria species based on 7547 genomic profiles.</title>
        <authorList>
            <person name="Matsumoto Y."/>
            <person name="Kinjo T."/>
            <person name="Motooka D."/>
            <person name="Nabeya D."/>
            <person name="Jung N."/>
            <person name="Uechi K."/>
            <person name="Horii T."/>
            <person name="Iida T."/>
            <person name="Fujita J."/>
            <person name="Nakamura S."/>
        </authorList>
    </citation>
    <scope>NUCLEOTIDE SEQUENCE [LARGE SCALE GENOMIC DNA]</scope>
    <source>
        <strain evidence="4 5">JCM 12688</strain>
    </source>
</reference>
<dbReference type="PANTHER" id="PTHR42804:SF1">
    <property type="entry name" value="ALDEHYDE DEHYDROGENASE-RELATED"/>
    <property type="match status" value="1"/>
</dbReference>
<dbReference type="InterPro" id="IPR015590">
    <property type="entry name" value="Aldehyde_DH_dom"/>
</dbReference>
<evidence type="ECO:0000256" key="1">
    <source>
        <dbReference type="ARBA" id="ARBA00009986"/>
    </source>
</evidence>
<evidence type="ECO:0000259" key="3">
    <source>
        <dbReference type="Pfam" id="PF00171"/>
    </source>
</evidence>
<dbReference type="Gene3D" id="3.40.605.10">
    <property type="entry name" value="Aldehyde Dehydrogenase, Chain A, domain 1"/>
    <property type="match status" value="1"/>
</dbReference>
<keyword evidence="2" id="KW-0560">Oxidoreductase</keyword>
<dbReference type="InterPro" id="IPR016162">
    <property type="entry name" value="Ald_DH_N"/>
</dbReference>
<accession>A0A7I7WME6</accession>
<sequence length="75" mass="8086">MVNARPLIDSYPLYIGGQWAEPDSGRYEDISPATGEVIAQAPDARPADVDTAISAARRAFDTGPWGHASTEERAR</sequence>
<proteinExistence type="inferred from homology"/>
<evidence type="ECO:0000313" key="5">
    <source>
        <dbReference type="Proteomes" id="UP000466187"/>
    </source>
</evidence>
<dbReference type="AlphaFoldDB" id="A0A7I7WME6"/>
<gene>
    <name evidence="4" type="ORF">MGAD_20460</name>
</gene>
<evidence type="ECO:0000313" key="4">
    <source>
        <dbReference type="EMBL" id="BBZ17711.1"/>
    </source>
</evidence>
<evidence type="ECO:0000256" key="2">
    <source>
        <dbReference type="ARBA" id="ARBA00023002"/>
    </source>
</evidence>
<dbReference type="Proteomes" id="UP000466187">
    <property type="component" value="Chromosome"/>
</dbReference>
<dbReference type="InterPro" id="IPR016161">
    <property type="entry name" value="Ald_DH/histidinol_DH"/>
</dbReference>
<protein>
    <recommendedName>
        <fullName evidence="3">Aldehyde dehydrogenase domain-containing protein</fullName>
    </recommendedName>
</protein>
<organism evidence="4 5">
    <name type="scientific">Mycolicibacterium gadium</name>
    <name type="common">Mycobacterium gadium</name>
    <dbReference type="NCBI Taxonomy" id="1794"/>
    <lineage>
        <taxon>Bacteria</taxon>
        <taxon>Bacillati</taxon>
        <taxon>Actinomycetota</taxon>
        <taxon>Actinomycetes</taxon>
        <taxon>Mycobacteriales</taxon>
        <taxon>Mycobacteriaceae</taxon>
        <taxon>Mycolicibacterium</taxon>
    </lineage>
</organism>
<dbReference type="PANTHER" id="PTHR42804">
    <property type="entry name" value="ALDEHYDE DEHYDROGENASE"/>
    <property type="match status" value="1"/>
</dbReference>
<dbReference type="KEGG" id="mgad:MGAD_20460"/>
<dbReference type="Pfam" id="PF00171">
    <property type="entry name" value="Aldedh"/>
    <property type="match status" value="1"/>
</dbReference>